<dbReference type="OrthoDB" id="7476844at2759"/>
<dbReference type="OMA" id="PECQEDR"/>
<dbReference type="EMBL" id="AMQN01016113">
    <property type="status" value="NOT_ANNOTATED_CDS"/>
    <property type="molecule type" value="Genomic_DNA"/>
</dbReference>
<dbReference type="AlphaFoldDB" id="R7T381"/>
<keyword evidence="4" id="KW-1185">Reference proteome</keyword>
<protein>
    <submittedName>
        <fullName evidence="2 3">Uncharacterized protein</fullName>
    </submittedName>
</protein>
<dbReference type="EnsemblMetazoa" id="CapteT186812">
    <property type="protein sequence ID" value="CapteP186812"/>
    <property type="gene ID" value="CapteG186812"/>
</dbReference>
<sequence length="393" mass="44691">MHTVKLFDIFRDDAQEAKTLLWKAAGKTLIGRSISCRKNETEKIADDIMTALSKLMNAKALPMFAVGPDLLHMIPKAQAQDTLSISVCERLNSIEEELIMMKSLYARVDEIERRIKTTYSMVAAKLPASTKASDRSRPSDSNSGYKLVESRQKKKKRRQAVRKNQVIGTRDLSTLKIAPPPIHYRSVFVARFDTETTTESIETYLKEYGVITKTVERMSKTTVPQASFRVEVVQTDFAKVYDAAFCPGGTLVDKFYNRPKPQNHLLRHQHVDGENQGPADDRIAYMRRLLKGCDIFFIQEHWLYQDDLDRLCLNPDFLVFGTSAMDPNLRAARARDCFHLPRGNQRILRGQKANVQLANTGGQKFAENKDYERTGEQAHPSLSETQAAPHPWI</sequence>
<evidence type="ECO:0000313" key="2">
    <source>
        <dbReference type="EMBL" id="ELT87026.1"/>
    </source>
</evidence>
<evidence type="ECO:0000313" key="4">
    <source>
        <dbReference type="Proteomes" id="UP000014760"/>
    </source>
</evidence>
<dbReference type="HOGENOM" id="CLU_702571_0_0_1"/>
<reference evidence="4" key="1">
    <citation type="submission" date="2012-12" db="EMBL/GenBank/DDBJ databases">
        <authorList>
            <person name="Hellsten U."/>
            <person name="Grimwood J."/>
            <person name="Chapman J.A."/>
            <person name="Shapiro H."/>
            <person name="Aerts A."/>
            <person name="Otillar R.P."/>
            <person name="Terry A.Y."/>
            <person name="Boore J.L."/>
            <person name="Simakov O."/>
            <person name="Marletaz F."/>
            <person name="Cho S.-J."/>
            <person name="Edsinger-Gonzales E."/>
            <person name="Havlak P."/>
            <person name="Kuo D.-H."/>
            <person name="Larsson T."/>
            <person name="Lv J."/>
            <person name="Arendt D."/>
            <person name="Savage R."/>
            <person name="Osoegawa K."/>
            <person name="de Jong P."/>
            <person name="Lindberg D.R."/>
            <person name="Seaver E.C."/>
            <person name="Weisblat D.A."/>
            <person name="Putnam N.H."/>
            <person name="Grigoriev I.V."/>
            <person name="Rokhsar D.S."/>
        </authorList>
    </citation>
    <scope>NUCLEOTIDE SEQUENCE</scope>
    <source>
        <strain evidence="4">I ESC-2004</strain>
    </source>
</reference>
<organism evidence="2">
    <name type="scientific">Capitella teleta</name>
    <name type="common">Polychaete worm</name>
    <dbReference type="NCBI Taxonomy" id="283909"/>
    <lineage>
        <taxon>Eukaryota</taxon>
        <taxon>Metazoa</taxon>
        <taxon>Spiralia</taxon>
        <taxon>Lophotrochozoa</taxon>
        <taxon>Annelida</taxon>
        <taxon>Polychaeta</taxon>
        <taxon>Sedentaria</taxon>
        <taxon>Scolecida</taxon>
        <taxon>Capitellidae</taxon>
        <taxon>Capitella</taxon>
    </lineage>
</organism>
<accession>R7T381</accession>
<feature type="compositionally biased region" description="Basic residues" evidence="1">
    <location>
        <begin position="152"/>
        <end position="161"/>
    </location>
</feature>
<dbReference type="EMBL" id="KB312549">
    <property type="protein sequence ID" value="ELT87026.1"/>
    <property type="molecule type" value="Genomic_DNA"/>
</dbReference>
<reference evidence="3" key="3">
    <citation type="submission" date="2015-06" db="UniProtKB">
        <authorList>
            <consortium name="EnsemblMetazoa"/>
        </authorList>
    </citation>
    <scope>IDENTIFICATION</scope>
</reference>
<evidence type="ECO:0000313" key="3">
    <source>
        <dbReference type="EnsemblMetazoa" id="CapteP186812"/>
    </source>
</evidence>
<reference evidence="2 4" key="2">
    <citation type="journal article" date="2013" name="Nature">
        <title>Insights into bilaterian evolution from three spiralian genomes.</title>
        <authorList>
            <person name="Simakov O."/>
            <person name="Marletaz F."/>
            <person name="Cho S.J."/>
            <person name="Edsinger-Gonzales E."/>
            <person name="Havlak P."/>
            <person name="Hellsten U."/>
            <person name="Kuo D.H."/>
            <person name="Larsson T."/>
            <person name="Lv J."/>
            <person name="Arendt D."/>
            <person name="Savage R."/>
            <person name="Osoegawa K."/>
            <person name="de Jong P."/>
            <person name="Grimwood J."/>
            <person name="Chapman J.A."/>
            <person name="Shapiro H."/>
            <person name="Aerts A."/>
            <person name="Otillar R.P."/>
            <person name="Terry A.Y."/>
            <person name="Boore J.L."/>
            <person name="Grigoriev I.V."/>
            <person name="Lindberg D.R."/>
            <person name="Seaver E.C."/>
            <person name="Weisblat D.A."/>
            <person name="Putnam N.H."/>
            <person name="Rokhsar D.S."/>
        </authorList>
    </citation>
    <scope>NUCLEOTIDE SEQUENCE</scope>
    <source>
        <strain evidence="2 4">I ESC-2004</strain>
    </source>
</reference>
<name>R7T381_CAPTE</name>
<dbReference type="Proteomes" id="UP000014760">
    <property type="component" value="Unassembled WGS sequence"/>
</dbReference>
<feature type="region of interest" description="Disordered" evidence="1">
    <location>
        <begin position="127"/>
        <end position="163"/>
    </location>
</feature>
<evidence type="ECO:0000256" key="1">
    <source>
        <dbReference type="SAM" id="MobiDB-lite"/>
    </source>
</evidence>
<gene>
    <name evidence="2" type="ORF">CAPTEDRAFT_186812</name>
</gene>
<feature type="region of interest" description="Disordered" evidence="1">
    <location>
        <begin position="372"/>
        <end position="393"/>
    </location>
</feature>
<proteinExistence type="predicted"/>